<keyword evidence="2" id="KW-1185">Reference proteome</keyword>
<name>A0ABN1IL12_9FLAO</name>
<dbReference type="Proteomes" id="UP001501758">
    <property type="component" value="Unassembled WGS sequence"/>
</dbReference>
<organism evidence="1 2">
    <name type="scientific">Aquimarina litoralis</name>
    <dbReference type="NCBI Taxonomy" id="584605"/>
    <lineage>
        <taxon>Bacteria</taxon>
        <taxon>Pseudomonadati</taxon>
        <taxon>Bacteroidota</taxon>
        <taxon>Flavobacteriia</taxon>
        <taxon>Flavobacteriales</taxon>
        <taxon>Flavobacteriaceae</taxon>
        <taxon>Aquimarina</taxon>
    </lineage>
</organism>
<dbReference type="InterPro" id="IPR022298">
    <property type="entry name" value="Conjug_transposon_TraN"/>
</dbReference>
<dbReference type="Pfam" id="PF13595">
    <property type="entry name" value="DUF4138"/>
    <property type="match status" value="1"/>
</dbReference>
<protein>
    <recommendedName>
        <fullName evidence="3">Bacteroides conjugative transposon TraN protein</fullName>
    </recommendedName>
</protein>
<comment type="caution">
    <text evidence="1">The sequence shown here is derived from an EMBL/GenBank/DDBJ whole genome shotgun (WGS) entry which is preliminary data.</text>
</comment>
<accession>A0ABN1IL12</accession>
<dbReference type="EMBL" id="BAAAGE010000001">
    <property type="protein sequence ID" value="GAA0716357.1"/>
    <property type="molecule type" value="Genomic_DNA"/>
</dbReference>
<evidence type="ECO:0000313" key="2">
    <source>
        <dbReference type="Proteomes" id="UP001501758"/>
    </source>
</evidence>
<sequence length="281" mass="32724">MKKQITFIVGLTLLTCNTIYCQKNLVPLYEQDTLEVSDIKTTHLLFDQKIKYLDVGSPYFVADTTQQMIRLKHIGEELVDVRSQISNLTVITKDGGYYSIVLGFNRFSNNLTYKVKRTKAYVDVVKKEANKDKEESAIFESICKQLDRHSNNKLRIKNGKSGDIRIRVTGIFYIKEKIGLRLELKNESPIDFDIDHFLFRTKLRKRFTKDYLYQERVIQPINICTDDFEIIGEGQKKVTLLFDKFMLNEKEKLSVDIFEENGGRSATLNISREELLKPKVI</sequence>
<dbReference type="RefSeq" id="WP_343911455.1">
    <property type="nucleotide sequence ID" value="NZ_BAAAGE010000001.1"/>
</dbReference>
<evidence type="ECO:0000313" key="1">
    <source>
        <dbReference type="EMBL" id="GAA0716357.1"/>
    </source>
</evidence>
<proteinExistence type="predicted"/>
<reference evidence="1 2" key="1">
    <citation type="journal article" date="2019" name="Int. J. Syst. Evol. Microbiol.">
        <title>The Global Catalogue of Microorganisms (GCM) 10K type strain sequencing project: providing services to taxonomists for standard genome sequencing and annotation.</title>
        <authorList>
            <consortium name="The Broad Institute Genomics Platform"/>
            <consortium name="The Broad Institute Genome Sequencing Center for Infectious Disease"/>
            <person name="Wu L."/>
            <person name="Ma J."/>
        </authorList>
    </citation>
    <scope>NUCLEOTIDE SEQUENCE [LARGE SCALE GENOMIC DNA]</scope>
    <source>
        <strain evidence="1 2">JCM 15974</strain>
    </source>
</reference>
<gene>
    <name evidence="1" type="ORF">GCM10009430_11990</name>
</gene>
<evidence type="ECO:0008006" key="3">
    <source>
        <dbReference type="Google" id="ProtNLM"/>
    </source>
</evidence>